<protein>
    <submittedName>
        <fullName evidence="1">Uncharacterized protein</fullName>
    </submittedName>
</protein>
<keyword evidence="2" id="KW-1185">Reference proteome</keyword>
<evidence type="ECO:0000313" key="2">
    <source>
        <dbReference type="Proteomes" id="UP001524570"/>
    </source>
</evidence>
<sequence length="56" mass="6671">MNTDKSQDSKNSITMQHTPMMQQRVLIVFHGVYWNKIQTYTKTYTKQQLPKADRIP</sequence>
<dbReference type="Proteomes" id="UP001524570">
    <property type="component" value="Unassembled WGS sequence"/>
</dbReference>
<gene>
    <name evidence="1" type="ORF">NP589_17565</name>
</gene>
<name>A0ABT1TWT6_9GAMM</name>
<evidence type="ECO:0000313" key="1">
    <source>
        <dbReference type="EMBL" id="MCQ8119246.1"/>
    </source>
</evidence>
<reference evidence="1 2" key="1">
    <citation type="submission" date="2022-07" db="EMBL/GenBank/DDBJ databases">
        <title>Methylomonas rivi sp. nov., Methylomonas rosea sp. nov., Methylomonas aureus sp. nov. and Methylomonas subterranea sp. nov., four novel methanotrophs isolated from a freshwater creek and the deep terrestrial subsurface.</title>
        <authorList>
            <person name="Abin C."/>
            <person name="Sankaranarayanan K."/>
            <person name="Garner C."/>
            <person name="Sindelar R."/>
            <person name="Kotary K."/>
            <person name="Garner R."/>
            <person name="Barclay S."/>
            <person name="Lawson P."/>
            <person name="Krumholz L."/>
        </authorList>
    </citation>
    <scope>NUCLEOTIDE SEQUENCE [LARGE SCALE GENOMIC DNA]</scope>
    <source>
        <strain evidence="1 2">WSC-7</strain>
    </source>
</reference>
<organism evidence="1 2">
    <name type="scientific">Methylomonas rosea</name>
    <dbReference type="NCBI Taxonomy" id="2952227"/>
    <lineage>
        <taxon>Bacteria</taxon>
        <taxon>Pseudomonadati</taxon>
        <taxon>Pseudomonadota</taxon>
        <taxon>Gammaproteobacteria</taxon>
        <taxon>Methylococcales</taxon>
        <taxon>Methylococcaceae</taxon>
        <taxon>Methylomonas</taxon>
    </lineage>
</organism>
<dbReference type="RefSeq" id="WP_256608136.1">
    <property type="nucleotide sequence ID" value="NZ_JANIBL010000063.1"/>
</dbReference>
<accession>A0ABT1TWT6</accession>
<proteinExistence type="predicted"/>
<comment type="caution">
    <text evidence="1">The sequence shown here is derived from an EMBL/GenBank/DDBJ whole genome shotgun (WGS) entry which is preliminary data.</text>
</comment>
<dbReference type="EMBL" id="JANIBL010000063">
    <property type="protein sequence ID" value="MCQ8119246.1"/>
    <property type="molecule type" value="Genomic_DNA"/>
</dbReference>